<reference evidence="2 3" key="1">
    <citation type="submission" date="2019-02" db="EMBL/GenBank/DDBJ databases">
        <title>Genome sequencing of the rare red list fungi Hericium alpestre (H. flagellum).</title>
        <authorList>
            <person name="Buettner E."/>
            <person name="Kellner H."/>
        </authorList>
    </citation>
    <scope>NUCLEOTIDE SEQUENCE [LARGE SCALE GENOMIC DNA]</scope>
    <source>
        <strain evidence="2 3">DSM 108284</strain>
    </source>
</reference>
<accession>A0A4Y9ZJK9</accession>
<keyword evidence="3" id="KW-1185">Reference proteome</keyword>
<dbReference type="OrthoDB" id="3366194at2759"/>
<evidence type="ECO:0000256" key="1">
    <source>
        <dbReference type="SAM" id="MobiDB-lite"/>
    </source>
</evidence>
<feature type="region of interest" description="Disordered" evidence="1">
    <location>
        <begin position="1"/>
        <end position="47"/>
    </location>
</feature>
<sequence length="193" mass="20776">MFPGPVNPSSTSSSSSSPKPLSSTSTTPPTNFEEVLASQPSLPEPGPSYFEARRALWLTRPPALPPRPPSSTPLLSLEEILRRPGALQSDEVWDGGLAKISKNLLGGGRTRRPLPVQVVLKILYAGWVRDGTWPEGMIPADESDFFDPDRNYPLPTPESTLTESFIPVGQALASPPAESSAMATRSQVEESQL</sequence>
<evidence type="ECO:0000313" key="2">
    <source>
        <dbReference type="EMBL" id="TFY74634.1"/>
    </source>
</evidence>
<evidence type="ECO:0008006" key="4">
    <source>
        <dbReference type="Google" id="ProtNLM"/>
    </source>
</evidence>
<dbReference type="AlphaFoldDB" id="A0A4Y9ZJK9"/>
<evidence type="ECO:0000313" key="3">
    <source>
        <dbReference type="Proteomes" id="UP000298061"/>
    </source>
</evidence>
<organism evidence="2 3">
    <name type="scientific">Hericium alpestre</name>
    <dbReference type="NCBI Taxonomy" id="135208"/>
    <lineage>
        <taxon>Eukaryota</taxon>
        <taxon>Fungi</taxon>
        <taxon>Dikarya</taxon>
        <taxon>Basidiomycota</taxon>
        <taxon>Agaricomycotina</taxon>
        <taxon>Agaricomycetes</taxon>
        <taxon>Russulales</taxon>
        <taxon>Hericiaceae</taxon>
        <taxon>Hericium</taxon>
    </lineage>
</organism>
<protein>
    <recommendedName>
        <fullName evidence="4">DUF4050 domain-containing protein</fullName>
    </recommendedName>
</protein>
<gene>
    <name evidence="2" type="ORF">EWM64_g9377</name>
</gene>
<feature type="compositionally biased region" description="Low complexity" evidence="1">
    <location>
        <begin position="8"/>
        <end position="30"/>
    </location>
</feature>
<proteinExistence type="predicted"/>
<feature type="compositionally biased region" description="Polar residues" evidence="1">
    <location>
        <begin position="181"/>
        <end position="193"/>
    </location>
</feature>
<name>A0A4Y9ZJK9_9AGAM</name>
<dbReference type="EMBL" id="SFCI01001970">
    <property type="protein sequence ID" value="TFY74634.1"/>
    <property type="molecule type" value="Genomic_DNA"/>
</dbReference>
<dbReference type="Proteomes" id="UP000298061">
    <property type="component" value="Unassembled WGS sequence"/>
</dbReference>
<comment type="caution">
    <text evidence="2">The sequence shown here is derived from an EMBL/GenBank/DDBJ whole genome shotgun (WGS) entry which is preliminary data.</text>
</comment>
<feature type="region of interest" description="Disordered" evidence="1">
    <location>
        <begin position="172"/>
        <end position="193"/>
    </location>
</feature>